<evidence type="ECO:0000313" key="1">
    <source>
        <dbReference type="EMBL" id="MBW0518125.1"/>
    </source>
</evidence>
<organism evidence="1 2">
    <name type="scientific">Austropuccinia psidii MF-1</name>
    <dbReference type="NCBI Taxonomy" id="1389203"/>
    <lineage>
        <taxon>Eukaryota</taxon>
        <taxon>Fungi</taxon>
        <taxon>Dikarya</taxon>
        <taxon>Basidiomycota</taxon>
        <taxon>Pucciniomycotina</taxon>
        <taxon>Pucciniomycetes</taxon>
        <taxon>Pucciniales</taxon>
        <taxon>Sphaerophragmiaceae</taxon>
        <taxon>Austropuccinia</taxon>
    </lineage>
</organism>
<protein>
    <submittedName>
        <fullName evidence="1">Uncharacterized protein</fullName>
    </submittedName>
</protein>
<evidence type="ECO:0000313" key="2">
    <source>
        <dbReference type="Proteomes" id="UP000765509"/>
    </source>
</evidence>
<gene>
    <name evidence="1" type="ORF">O181_057840</name>
</gene>
<name>A0A9Q3HXC3_9BASI</name>
<accession>A0A9Q3HXC3</accession>
<dbReference type="Proteomes" id="UP000765509">
    <property type="component" value="Unassembled WGS sequence"/>
</dbReference>
<keyword evidence="2" id="KW-1185">Reference proteome</keyword>
<dbReference type="EMBL" id="AVOT02026423">
    <property type="protein sequence ID" value="MBW0518125.1"/>
    <property type="molecule type" value="Genomic_DNA"/>
</dbReference>
<reference evidence="1" key="1">
    <citation type="submission" date="2021-03" db="EMBL/GenBank/DDBJ databases">
        <title>Draft genome sequence of rust myrtle Austropuccinia psidii MF-1, a brazilian biotype.</title>
        <authorList>
            <person name="Quecine M.C."/>
            <person name="Pachon D.M.R."/>
            <person name="Bonatelli M.L."/>
            <person name="Correr F.H."/>
            <person name="Franceschini L.M."/>
            <person name="Leite T.F."/>
            <person name="Margarido G.R.A."/>
            <person name="Almeida C.A."/>
            <person name="Ferrarezi J.A."/>
            <person name="Labate C.A."/>
        </authorList>
    </citation>
    <scope>NUCLEOTIDE SEQUENCE</scope>
    <source>
        <strain evidence="1">MF-1</strain>
    </source>
</reference>
<proteinExistence type="predicted"/>
<comment type="caution">
    <text evidence="1">The sequence shown here is derived from an EMBL/GenBank/DDBJ whole genome shotgun (WGS) entry which is preliminary data.</text>
</comment>
<sequence length="269" mass="29856">MLRWQIAIKEYRGNMTIAHKAGNIHKNSDGLSRWELANTPHNPAYVPLEAEPQIPIEVINITDIGTEFFEEAPYSLYGPRSEAPKPQLGPPEPFFDPKWPKTTLGPKLGKNHKLAIKSVHGLCKPSEAIRSVQSKDSPPVQGKTSLSSMHSVLKDKEGCIYGIIYHYAPFLLSNPMVTLSGPNYMIPSKVPNLSPISKEEFSAIQSCNSLAATRRPFEDPQPPGPAEVGLSFSHQDYSKRNSQRLSIFSIIVKESSIQHSLDNSIGPYR</sequence>
<dbReference type="AlphaFoldDB" id="A0A9Q3HXC3"/>